<comment type="caution">
    <text evidence="2">The sequence shown here is derived from an EMBL/GenBank/DDBJ whole genome shotgun (WGS) entry which is preliminary data.</text>
</comment>
<organism evidence="2 3">
    <name type="scientific">Moniliophthora roreri</name>
    <name type="common">Frosty pod rot fungus</name>
    <name type="synonym">Monilia roreri</name>
    <dbReference type="NCBI Taxonomy" id="221103"/>
    <lineage>
        <taxon>Eukaryota</taxon>
        <taxon>Fungi</taxon>
        <taxon>Dikarya</taxon>
        <taxon>Basidiomycota</taxon>
        <taxon>Agaricomycotina</taxon>
        <taxon>Agaricomycetes</taxon>
        <taxon>Agaricomycetidae</taxon>
        <taxon>Agaricales</taxon>
        <taxon>Marasmiineae</taxon>
        <taxon>Marasmiaceae</taxon>
        <taxon>Moniliophthora</taxon>
    </lineage>
</organism>
<name>A0A0W0G553_MONRR</name>
<proteinExistence type="predicted"/>
<dbReference type="AlphaFoldDB" id="A0A0W0G553"/>
<evidence type="ECO:0008006" key="4">
    <source>
        <dbReference type="Google" id="ProtNLM"/>
    </source>
</evidence>
<reference evidence="2 3" key="1">
    <citation type="submission" date="2015-12" db="EMBL/GenBank/DDBJ databases">
        <title>Draft genome sequence of Moniliophthora roreri, the causal agent of frosty pod rot of cacao.</title>
        <authorList>
            <person name="Aime M.C."/>
            <person name="Diaz-Valderrama J.R."/>
            <person name="Kijpornyongpan T."/>
            <person name="Phillips-Mora W."/>
        </authorList>
    </citation>
    <scope>NUCLEOTIDE SEQUENCE [LARGE SCALE GENOMIC DNA]</scope>
    <source>
        <strain evidence="2 3">MCA 2952</strain>
    </source>
</reference>
<protein>
    <recommendedName>
        <fullName evidence="4">Protein kinase domain-containing protein</fullName>
    </recommendedName>
</protein>
<dbReference type="eggNOG" id="ENOG502RC8U">
    <property type="taxonomic scope" value="Eukaryota"/>
</dbReference>
<dbReference type="InterPro" id="IPR011009">
    <property type="entry name" value="Kinase-like_dom_sf"/>
</dbReference>
<accession>A0A0W0G553</accession>
<sequence length="595" mass="64966">MDSPSSDETIDDLELENWGHPLTRMRDDTLYAACATILLGGAHGHDDDNGYDDDASDSSSVVYDIDFEEYIDNLLEEDSTLSTRPISHQKIGGDPRTPFTLLTLETTSSHLLVQLVLNHRDLRPDPWNPAPHIICAVDRAQSHDSIFLCLKHLVPYNRIPFRTVSNWIDMFRQLLEGLTFLHENGILHGGLDVNGLEVDEEEGVPLIMVDISADPIALEGDRPEDFDRTKYPVKYYFANLEKARQLAPRQRQHGAHRSNTMPSSLIDGHGIPSTSSPRSGYSEDIHALGHIIASLLPNLPHSPLKNKLVSLTRSMIKGTLLTAEESRKLFEVLVEGVEGSVLAERVSPKIIVHTQAPPESSTLDTQTGREQNIVVDLGTDTEAKSEPTPKLQPKRPGLPFGSLGSVDHDIGAKTISPPLSPREIERKQGTRIEEEFESMTIGHGLGVNSDKSWADDELNKGRMVGLGPDKDTTTAITEEQGRPLNQNPSNPATPTSPSSSPTRLSTLPPILAFRPDLAKSLSMSGKRKPRHGRSGHRLQPSLTMSSLDIIDAGDYNGESVPRSLGLMTGKSGVSGDTGARAGMVRSLSMPVVNGV</sequence>
<feature type="region of interest" description="Disordered" evidence="1">
    <location>
        <begin position="480"/>
        <end position="507"/>
    </location>
</feature>
<dbReference type="Proteomes" id="UP000054988">
    <property type="component" value="Unassembled WGS sequence"/>
</dbReference>
<dbReference type="SUPFAM" id="SSF56112">
    <property type="entry name" value="Protein kinase-like (PK-like)"/>
    <property type="match status" value="1"/>
</dbReference>
<feature type="compositionally biased region" description="Low complexity" evidence="1">
    <location>
        <begin position="487"/>
        <end position="507"/>
    </location>
</feature>
<feature type="region of interest" description="Disordered" evidence="1">
    <location>
        <begin position="402"/>
        <end position="425"/>
    </location>
</feature>
<dbReference type="EMBL" id="LATX01001106">
    <property type="protein sequence ID" value="KTB43693.1"/>
    <property type="molecule type" value="Genomic_DNA"/>
</dbReference>
<gene>
    <name evidence="2" type="ORF">WG66_3727</name>
</gene>
<evidence type="ECO:0000313" key="2">
    <source>
        <dbReference type="EMBL" id="KTB43693.1"/>
    </source>
</evidence>
<evidence type="ECO:0000313" key="3">
    <source>
        <dbReference type="Proteomes" id="UP000054988"/>
    </source>
</evidence>
<feature type="region of interest" description="Disordered" evidence="1">
    <location>
        <begin position="378"/>
        <end position="397"/>
    </location>
</feature>
<feature type="region of interest" description="Disordered" evidence="1">
    <location>
        <begin position="250"/>
        <end position="280"/>
    </location>
</feature>
<evidence type="ECO:0000256" key="1">
    <source>
        <dbReference type="SAM" id="MobiDB-lite"/>
    </source>
</evidence>